<dbReference type="InterPro" id="IPR014846">
    <property type="entry name" value="DUF1786_pyruvate_format-lyase"/>
</dbReference>
<gene>
    <name evidence="1" type="ORF">SCAL_000987</name>
</gene>
<keyword evidence="1" id="KW-0670">Pyruvate</keyword>
<proteinExistence type="predicted"/>
<keyword evidence="2" id="KW-1185">Reference proteome</keyword>
<dbReference type="EMBL" id="LYOS01000003">
    <property type="protein sequence ID" value="OFV67612.1"/>
    <property type="molecule type" value="Genomic_DNA"/>
</dbReference>
<keyword evidence="1" id="KW-0560">Oxidoreductase</keyword>
<name>A0A1F2P9F0_9EURY</name>
<sequence length="349" mass="38968">MKPKRFIMRILAVDIGMGTQDIMIVDEAKSPLEGSYKLVLPSPTRYFAQKIRSTTGDLLIYGDTMGGGPINRAILDHLKEHRVYMTPSAARTIRDDLEQVRELGITLISDDELEKVDCEKLRITDLDLELLRSRLEAFGIDTSFDVIAVAVQDHGVAPRGVSDRENRFIIFKKLLLSSRRIEEFSHLNKIRGEFSRMKSILKRLRSSFTGDILIMDTGVAAALGSLMDERMSGIQRSVAVNIGNGHTLAVSIEDREICGFFEHHTRMIDRDKLLHFLDRLKKGVITFDEVFDDGGHGALIFEPIEPDVITITGPKKSFMKGAEVHVAPAGDMMMAGPVGLVEAVKYRLG</sequence>
<dbReference type="EC" id="1.97.1.4" evidence="1"/>
<dbReference type="GO" id="GO:0043365">
    <property type="term" value="F:[formate-C-acetyltransferase]-activating enzyme activity"/>
    <property type="evidence" value="ECO:0007669"/>
    <property type="project" value="UniProtKB-EC"/>
</dbReference>
<dbReference type="STRING" id="1838285.SCAL_000987"/>
<comment type="caution">
    <text evidence="1">The sequence shown here is derived from an EMBL/GenBank/DDBJ whole genome shotgun (WGS) entry which is preliminary data.</text>
</comment>
<dbReference type="PATRIC" id="fig|1838285.3.peg.1003"/>
<dbReference type="GO" id="GO:0016829">
    <property type="term" value="F:lyase activity"/>
    <property type="evidence" value="ECO:0007669"/>
    <property type="project" value="UniProtKB-KW"/>
</dbReference>
<accession>A0A1F2P9F0</accession>
<evidence type="ECO:0000313" key="1">
    <source>
        <dbReference type="EMBL" id="OFV67612.1"/>
    </source>
</evidence>
<organism evidence="1 2">
    <name type="scientific">Candidatus Syntropharchaeum caldarium</name>
    <dbReference type="NCBI Taxonomy" id="1838285"/>
    <lineage>
        <taxon>Archaea</taxon>
        <taxon>Methanobacteriati</taxon>
        <taxon>Methanobacteriota</taxon>
        <taxon>Stenosarchaea group</taxon>
        <taxon>Methanomicrobia</taxon>
        <taxon>Methanosarcinales</taxon>
        <taxon>ANME-2 cluster</taxon>
        <taxon>Candidatus Syntropharchaeum</taxon>
    </lineage>
</organism>
<evidence type="ECO:0000313" key="2">
    <source>
        <dbReference type="Proteomes" id="UP000186940"/>
    </source>
</evidence>
<dbReference type="PIRSF" id="PIRSF029129">
    <property type="entry name" value="DUF1786_pyruvate_format-lyase"/>
    <property type="match status" value="1"/>
</dbReference>
<dbReference type="Pfam" id="PF08735">
    <property type="entry name" value="DUF1786"/>
    <property type="match status" value="1"/>
</dbReference>
<protein>
    <submittedName>
        <fullName evidence="1">Protein containing DUF1786, putative pyruvate format-lyase activating enzyme</fullName>
        <ecNumber evidence="1">1.97.1.4</ecNumber>
    </submittedName>
</protein>
<dbReference type="Proteomes" id="UP000186940">
    <property type="component" value="Unassembled WGS sequence"/>
</dbReference>
<reference evidence="1" key="1">
    <citation type="submission" date="2016-05" db="EMBL/GenBank/DDBJ databases">
        <title>Microbial consortia oxidize butane by reversing methanogenesis.</title>
        <authorList>
            <person name="Laso-Perez R."/>
            <person name="Richter M."/>
            <person name="Wegener G."/>
            <person name="Musat F."/>
        </authorList>
    </citation>
    <scope>NUCLEOTIDE SEQUENCE [LARGE SCALE GENOMIC DNA]</scope>
    <source>
        <strain evidence="1">BOX2</strain>
    </source>
</reference>
<dbReference type="AlphaFoldDB" id="A0A1F2P9F0"/>